<organism evidence="1 2">
    <name type="scientific">Sphingomonas aurantiaca</name>
    <dbReference type="NCBI Taxonomy" id="185949"/>
    <lineage>
        <taxon>Bacteria</taxon>
        <taxon>Pseudomonadati</taxon>
        <taxon>Pseudomonadota</taxon>
        <taxon>Alphaproteobacteria</taxon>
        <taxon>Sphingomonadales</taxon>
        <taxon>Sphingomonadaceae</taxon>
        <taxon>Sphingomonas</taxon>
    </lineage>
</organism>
<gene>
    <name evidence="1" type="ORF">SPHINGO391_70008</name>
</gene>
<proteinExistence type="predicted"/>
<name>A0A5E8AML3_9SPHN</name>
<dbReference type="EMBL" id="CABVLI010000052">
    <property type="protein sequence ID" value="VVT32313.1"/>
    <property type="molecule type" value="Genomic_DNA"/>
</dbReference>
<dbReference type="AlphaFoldDB" id="A0A5E8AML3"/>
<accession>A0A5E8AML3</accession>
<protein>
    <submittedName>
        <fullName evidence="1">Uncharacterized protein</fullName>
    </submittedName>
</protein>
<sequence length="28" mass="3109">MRYILFKQKQNTLSVALEVSVGGANLLD</sequence>
<dbReference type="Proteomes" id="UP000326857">
    <property type="component" value="Unassembled WGS sequence"/>
</dbReference>
<reference evidence="1 2" key="1">
    <citation type="submission" date="2019-09" db="EMBL/GenBank/DDBJ databases">
        <authorList>
            <person name="Dittami M. S."/>
        </authorList>
    </citation>
    <scope>NUCLEOTIDE SEQUENCE [LARGE SCALE GENOMIC DNA]</scope>
    <source>
        <strain evidence="1">SPHINGO391</strain>
    </source>
</reference>
<evidence type="ECO:0000313" key="2">
    <source>
        <dbReference type="Proteomes" id="UP000326857"/>
    </source>
</evidence>
<evidence type="ECO:0000313" key="1">
    <source>
        <dbReference type="EMBL" id="VVT32313.1"/>
    </source>
</evidence>